<comment type="pathway">
    <text evidence="1">Lipid metabolism; fatty acid beta-oxidation.</text>
</comment>
<dbReference type="RefSeq" id="WP_340346969.1">
    <property type="nucleotide sequence ID" value="NZ_JBBKZT010000022.1"/>
</dbReference>
<keyword evidence="8" id="KW-1185">Reference proteome</keyword>
<comment type="caution">
    <text evidence="7">The sequence shown here is derived from an EMBL/GenBank/DDBJ whole genome shotgun (WGS) entry which is preliminary data.</text>
</comment>
<keyword evidence="3" id="KW-0276">Fatty acid metabolism</keyword>
<gene>
    <name evidence="7" type="ORF">WKW82_32300</name>
</gene>
<protein>
    <submittedName>
        <fullName evidence="7">Crotonase/enoyl-CoA hydratase family protein</fullName>
    </submittedName>
</protein>
<dbReference type="NCBIfam" id="NF005699">
    <property type="entry name" value="PRK07509.1"/>
    <property type="match status" value="1"/>
</dbReference>
<keyword evidence="4" id="KW-0443">Lipid metabolism</keyword>
<reference evidence="7 8" key="1">
    <citation type="submission" date="2024-03" db="EMBL/GenBank/DDBJ databases">
        <title>Novel species of the genus Variovorax.</title>
        <authorList>
            <person name="Liu Q."/>
            <person name="Xin Y.-H."/>
        </authorList>
    </citation>
    <scope>NUCLEOTIDE SEQUENCE [LARGE SCALE GENOMIC DNA]</scope>
    <source>
        <strain evidence="7 8">KACC 18900</strain>
    </source>
</reference>
<evidence type="ECO:0000256" key="1">
    <source>
        <dbReference type="ARBA" id="ARBA00005005"/>
    </source>
</evidence>
<evidence type="ECO:0000256" key="3">
    <source>
        <dbReference type="ARBA" id="ARBA00022832"/>
    </source>
</evidence>
<dbReference type="PANTHER" id="PTHR43149">
    <property type="entry name" value="ENOYL-COA HYDRATASE"/>
    <property type="match status" value="1"/>
</dbReference>
<dbReference type="InterPro" id="IPR001753">
    <property type="entry name" value="Enoyl-CoA_hydra/iso"/>
</dbReference>
<dbReference type="PANTHER" id="PTHR43149:SF1">
    <property type="entry name" value="DELTA(3,5)-DELTA(2,4)-DIENOYL-COA ISOMERASE, MITOCHONDRIAL"/>
    <property type="match status" value="1"/>
</dbReference>
<evidence type="ECO:0000256" key="2">
    <source>
        <dbReference type="ARBA" id="ARBA00005254"/>
    </source>
</evidence>
<evidence type="ECO:0000256" key="6">
    <source>
        <dbReference type="RuleBase" id="RU003707"/>
    </source>
</evidence>
<comment type="similarity">
    <text evidence="2 6">Belongs to the enoyl-CoA hydratase/isomerase family.</text>
</comment>
<evidence type="ECO:0000313" key="7">
    <source>
        <dbReference type="EMBL" id="MEJ8851357.1"/>
    </source>
</evidence>
<evidence type="ECO:0000256" key="4">
    <source>
        <dbReference type="ARBA" id="ARBA00023098"/>
    </source>
</evidence>
<dbReference type="EMBL" id="JBBKZT010000022">
    <property type="protein sequence ID" value="MEJ8851357.1"/>
    <property type="molecule type" value="Genomic_DNA"/>
</dbReference>
<sequence>MNDRIEWTRHADGVVELQLVRSDKMNALDPAMFDALIEAGEALRHDPAVRAVVIAGRGKAFCAGLDMQSFERMQKAEGGQVLGEGAAGADLVTRTHGIANAAQQVAWVWRQVPVPVIAAVHGVAFGGGLQVALGADVRIVAPDTKMSVMEIKWGLVPDMAGLVLMRELARADVVRELTYTGRIFSGEEALRIGFATRLAADPLAEALQMAHEIAAKSPHAIRAGKRLLNASMQLDDAALLLAESVEQKALIGSANQAEAVRANMEKRAPRFADPA</sequence>
<evidence type="ECO:0000256" key="5">
    <source>
        <dbReference type="ARBA" id="ARBA00023235"/>
    </source>
</evidence>
<dbReference type="Gene3D" id="1.10.12.10">
    <property type="entry name" value="Lyase 2-enoyl-coa Hydratase, Chain A, domain 2"/>
    <property type="match status" value="1"/>
</dbReference>
<name>A0ABU8WUZ3_9BURK</name>
<evidence type="ECO:0000313" key="8">
    <source>
        <dbReference type="Proteomes" id="UP001385892"/>
    </source>
</evidence>
<dbReference type="Proteomes" id="UP001385892">
    <property type="component" value="Unassembled WGS sequence"/>
</dbReference>
<dbReference type="SUPFAM" id="SSF52096">
    <property type="entry name" value="ClpP/crotonase"/>
    <property type="match status" value="1"/>
</dbReference>
<accession>A0ABU8WUZ3</accession>
<keyword evidence="5" id="KW-0413">Isomerase</keyword>
<dbReference type="InterPro" id="IPR029045">
    <property type="entry name" value="ClpP/crotonase-like_dom_sf"/>
</dbReference>
<dbReference type="Pfam" id="PF00378">
    <property type="entry name" value="ECH_1"/>
    <property type="match status" value="1"/>
</dbReference>
<proteinExistence type="inferred from homology"/>
<dbReference type="InterPro" id="IPR045002">
    <property type="entry name" value="Ech1-like"/>
</dbReference>
<dbReference type="CDD" id="cd06558">
    <property type="entry name" value="crotonase-like"/>
    <property type="match status" value="1"/>
</dbReference>
<dbReference type="InterPro" id="IPR018376">
    <property type="entry name" value="Enoyl-CoA_hyd/isom_CS"/>
</dbReference>
<organism evidence="7 8">
    <name type="scientific">Variovorax rhizosphaerae</name>
    <dbReference type="NCBI Taxonomy" id="1836200"/>
    <lineage>
        <taxon>Bacteria</taxon>
        <taxon>Pseudomonadati</taxon>
        <taxon>Pseudomonadota</taxon>
        <taxon>Betaproteobacteria</taxon>
        <taxon>Burkholderiales</taxon>
        <taxon>Comamonadaceae</taxon>
        <taxon>Variovorax</taxon>
    </lineage>
</organism>
<dbReference type="PROSITE" id="PS00166">
    <property type="entry name" value="ENOYL_COA_HYDRATASE"/>
    <property type="match status" value="1"/>
</dbReference>
<dbReference type="InterPro" id="IPR014748">
    <property type="entry name" value="Enoyl-CoA_hydra_C"/>
</dbReference>
<dbReference type="Gene3D" id="3.90.226.10">
    <property type="entry name" value="2-enoyl-CoA Hydratase, Chain A, domain 1"/>
    <property type="match status" value="1"/>
</dbReference>